<protein>
    <submittedName>
        <fullName evidence="2">Uncharacterized protein</fullName>
    </submittedName>
</protein>
<evidence type="ECO:0000313" key="3">
    <source>
        <dbReference type="Proteomes" id="UP000299102"/>
    </source>
</evidence>
<gene>
    <name evidence="2" type="ORF">EVAR_8254_1</name>
</gene>
<dbReference type="AlphaFoldDB" id="A0A4C1TGT1"/>
<organism evidence="2 3">
    <name type="scientific">Eumeta variegata</name>
    <name type="common">Bagworm moth</name>
    <name type="synonym">Eumeta japonica</name>
    <dbReference type="NCBI Taxonomy" id="151549"/>
    <lineage>
        <taxon>Eukaryota</taxon>
        <taxon>Metazoa</taxon>
        <taxon>Ecdysozoa</taxon>
        <taxon>Arthropoda</taxon>
        <taxon>Hexapoda</taxon>
        <taxon>Insecta</taxon>
        <taxon>Pterygota</taxon>
        <taxon>Neoptera</taxon>
        <taxon>Endopterygota</taxon>
        <taxon>Lepidoptera</taxon>
        <taxon>Glossata</taxon>
        <taxon>Ditrysia</taxon>
        <taxon>Tineoidea</taxon>
        <taxon>Psychidae</taxon>
        <taxon>Oiketicinae</taxon>
        <taxon>Eumeta</taxon>
    </lineage>
</organism>
<comment type="caution">
    <text evidence="2">The sequence shown here is derived from an EMBL/GenBank/DDBJ whole genome shotgun (WGS) entry which is preliminary data.</text>
</comment>
<feature type="region of interest" description="Disordered" evidence="1">
    <location>
        <begin position="95"/>
        <end position="116"/>
    </location>
</feature>
<dbReference type="EMBL" id="BGZK01000056">
    <property type="protein sequence ID" value="GBP13344.1"/>
    <property type="molecule type" value="Genomic_DNA"/>
</dbReference>
<feature type="region of interest" description="Disordered" evidence="1">
    <location>
        <begin position="1"/>
        <end position="28"/>
    </location>
</feature>
<keyword evidence="3" id="KW-1185">Reference proteome</keyword>
<evidence type="ECO:0000256" key="1">
    <source>
        <dbReference type="SAM" id="MobiDB-lite"/>
    </source>
</evidence>
<accession>A0A4C1TGT1</accession>
<name>A0A4C1TGT1_EUMVA</name>
<evidence type="ECO:0000313" key="2">
    <source>
        <dbReference type="EMBL" id="GBP13344.1"/>
    </source>
</evidence>
<reference evidence="2 3" key="1">
    <citation type="journal article" date="2019" name="Commun. Biol.">
        <title>The bagworm genome reveals a unique fibroin gene that provides high tensile strength.</title>
        <authorList>
            <person name="Kono N."/>
            <person name="Nakamura H."/>
            <person name="Ohtoshi R."/>
            <person name="Tomita M."/>
            <person name="Numata K."/>
            <person name="Arakawa K."/>
        </authorList>
    </citation>
    <scope>NUCLEOTIDE SEQUENCE [LARGE SCALE GENOMIC DNA]</scope>
</reference>
<proteinExistence type="predicted"/>
<dbReference type="Proteomes" id="UP000299102">
    <property type="component" value="Unassembled WGS sequence"/>
</dbReference>
<sequence>MKLQQSIKRRSYQSHHRPRSDAAPRAPGRSIFRQLAAARPRLAAPPQSIHTLPPVEFERAAPESVPRCTALTSPIGPVRLIDLSTRQLAIRSSLCEERGAGDGVGGADTPEVEKET</sequence>
<feature type="compositionally biased region" description="Basic residues" evidence="1">
    <location>
        <begin position="7"/>
        <end position="18"/>
    </location>
</feature>